<dbReference type="OrthoDB" id="6437296at2759"/>
<name>A0A087U0D8_STEMI</name>
<sequence length="68" mass="7718">MSHFTLDKKYTEEYNDLMLADRTFYNSGTVDILLGINISLPLLKGQMMKYEEGKPVASLSELGIFQVV</sequence>
<evidence type="ECO:0000313" key="1">
    <source>
        <dbReference type="EMBL" id="KFM70827.1"/>
    </source>
</evidence>
<protein>
    <submittedName>
        <fullName evidence="1">Uncharacterized protein</fullName>
    </submittedName>
</protein>
<accession>A0A087U0D8</accession>
<reference evidence="1 2" key="1">
    <citation type="submission" date="2013-11" db="EMBL/GenBank/DDBJ databases">
        <title>Genome sequencing of Stegodyphus mimosarum.</title>
        <authorList>
            <person name="Bechsgaard J."/>
        </authorList>
    </citation>
    <scope>NUCLEOTIDE SEQUENCE [LARGE SCALE GENOMIC DNA]</scope>
</reference>
<dbReference type="AlphaFoldDB" id="A0A087U0D8"/>
<dbReference type="Proteomes" id="UP000054359">
    <property type="component" value="Unassembled WGS sequence"/>
</dbReference>
<proteinExistence type="predicted"/>
<feature type="non-terminal residue" evidence="1">
    <location>
        <position position="68"/>
    </location>
</feature>
<gene>
    <name evidence="1" type="ORF">X975_17762</name>
</gene>
<organism evidence="1 2">
    <name type="scientific">Stegodyphus mimosarum</name>
    <name type="common">African social velvet spider</name>
    <dbReference type="NCBI Taxonomy" id="407821"/>
    <lineage>
        <taxon>Eukaryota</taxon>
        <taxon>Metazoa</taxon>
        <taxon>Ecdysozoa</taxon>
        <taxon>Arthropoda</taxon>
        <taxon>Chelicerata</taxon>
        <taxon>Arachnida</taxon>
        <taxon>Araneae</taxon>
        <taxon>Araneomorphae</taxon>
        <taxon>Entelegynae</taxon>
        <taxon>Eresoidea</taxon>
        <taxon>Eresidae</taxon>
        <taxon>Stegodyphus</taxon>
    </lineage>
</organism>
<keyword evidence="2" id="KW-1185">Reference proteome</keyword>
<dbReference type="EMBL" id="KK117575">
    <property type="protein sequence ID" value="KFM70827.1"/>
    <property type="molecule type" value="Genomic_DNA"/>
</dbReference>
<evidence type="ECO:0000313" key="2">
    <source>
        <dbReference type="Proteomes" id="UP000054359"/>
    </source>
</evidence>